<dbReference type="PANTHER" id="PTHR12220">
    <property type="entry name" value="50S/60S RIBOSOMAL PROTEIN L16"/>
    <property type="match status" value="1"/>
</dbReference>
<keyword evidence="3 7" id="KW-0699">rRNA-binding</keyword>
<dbReference type="PANTHER" id="PTHR12220:SF13">
    <property type="entry name" value="LARGE RIBOSOMAL SUBUNIT PROTEIN UL16M"/>
    <property type="match status" value="1"/>
</dbReference>
<dbReference type="InterPro" id="IPR016180">
    <property type="entry name" value="Ribosomal_uL16_dom"/>
</dbReference>
<evidence type="ECO:0000256" key="5">
    <source>
        <dbReference type="ARBA" id="ARBA00023274"/>
    </source>
</evidence>
<evidence type="ECO:0000256" key="2">
    <source>
        <dbReference type="ARBA" id="ARBA00022555"/>
    </source>
</evidence>
<dbReference type="GO" id="GO:0022625">
    <property type="term" value="C:cytosolic large ribosomal subunit"/>
    <property type="evidence" value="ECO:0007669"/>
    <property type="project" value="TreeGrafter"/>
</dbReference>
<dbReference type="GO" id="GO:0000049">
    <property type="term" value="F:tRNA binding"/>
    <property type="evidence" value="ECO:0007669"/>
    <property type="project" value="UniProtKB-KW"/>
</dbReference>
<dbReference type="CDD" id="cd01433">
    <property type="entry name" value="Ribosomal_L16_L10e"/>
    <property type="match status" value="1"/>
</dbReference>
<comment type="subunit">
    <text evidence="7 9">Part of the 50S ribosomal subunit.</text>
</comment>
<evidence type="ECO:0000256" key="8">
    <source>
        <dbReference type="RuleBase" id="RU004413"/>
    </source>
</evidence>
<organism evidence="11">
    <name type="scientific">uncultured Aureispira sp</name>
    <dbReference type="NCBI Taxonomy" id="1331704"/>
    <lineage>
        <taxon>Bacteria</taxon>
        <taxon>Pseudomonadati</taxon>
        <taxon>Bacteroidota</taxon>
        <taxon>Saprospiria</taxon>
        <taxon>Saprospirales</taxon>
        <taxon>Saprospiraceae</taxon>
        <taxon>Aureispira</taxon>
        <taxon>environmental samples</taxon>
    </lineage>
</organism>
<gene>
    <name evidence="7" type="primary">rplP</name>
    <name evidence="11" type="ORF">HELGO_WM16678</name>
</gene>
<evidence type="ECO:0000256" key="6">
    <source>
        <dbReference type="ARBA" id="ARBA00035198"/>
    </source>
</evidence>
<evidence type="ECO:0000256" key="4">
    <source>
        <dbReference type="ARBA" id="ARBA00022980"/>
    </source>
</evidence>
<protein>
    <recommendedName>
        <fullName evidence="6 7">Large ribosomal subunit protein uL16</fullName>
    </recommendedName>
</protein>
<dbReference type="InterPro" id="IPR036920">
    <property type="entry name" value="Ribosomal_uL16_sf"/>
</dbReference>
<comment type="similarity">
    <text evidence="1 7 8">Belongs to the universal ribosomal protein uL16 family.</text>
</comment>
<keyword evidence="5 7" id="KW-0687">Ribonucleoprotein</keyword>
<keyword evidence="7 9" id="KW-0694">RNA-binding</keyword>
<comment type="function">
    <text evidence="7 9">Binds 23S rRNA and is also seen to make contacts with the A and possibly P site tRNAs.</text>
</comment>
<keyword evidence="4 7" id="KW-0689">Ribosomal protein</keyword>
<dbReference type="HAMAP" id="MF_01342">
    <property type="entry name" value="Ribosomal_uL16"/>
    <property type="match status" value="1"/>
</dbReference>
<proteinExistence type="inferred from homology"/>
<dbReference type="AlphaFoldDB" id="A0A6S6T8V1"/>
<evidence type="ECO:0000256" key="1">
    <source>
        <dbReference type="ARBA" id="ARBA00008931"/>
    </source>
</evidence>
<dbReference type="GO" id="GO:0006412">
    <property type="term" value="P:translation"/>
    <property type="evidence" value="ECO:0007669"/>
    <property type="project" value="UniProtKB-UniRule"/>
</dbReference>
<evidence type="ECO:0000256" key="3">
    <source>
        <dbReference type="ARBA" id="ARBA00022730"/>
    </source>
</evidence>
<sequence length="139" mass="15736">MLQPKKTKYRKQQKGRNNGLAHRGSKIAFGSFGLKTLEGAWITSRQIEAARIAMTRYMKREGKVWIRIFPDKPVTKKPAEVRMGKGKGALSHYVAVIRPGRIMFELDGVPQSVAEEALRLAAQKLPIPTKFVVRNDYVE</sequence>
<evidence type="ECO:0000313" key="11">
    <source>
        <dbReference type="EMBL" id="CAA6815414.1"/>
    </source>
</evidence>
<evidence type="ECO:0000256" key="9">
    <source>
        <dbReference type="RuleBase" id="RU004414"/>
    </source>
</evidence>
<evidence type="ECO:0000256" key="10">
    <source>
        <dbReference type="SAM" id="MobiDB-lite"/>
    </source>
</evidence>
<dbReference type="PRINTS" id="PR00060">
    <property type="entry name" value="RIBOSOMALL16"/>
</dbReference>
<dbReference type="GO" id="GO:0003735">
    <property type="term" value="F:structural constituent of ribosome"/>
    <property type="evidence" value="ECO:0007669"/>
    <property type="project" value="InterPro"/>
</dbReference>
<dbReference type="EMBL" id="CACVAQ010000227">
    <property type="protein sequence ID" value="CAA6815414.1"/>
    <property type="molecule type" value="Genomic_DNA"/>
</dbReference>
<dbReference type="Pfam" id="PF00252">
    <property type="entry name" value="Ribosomal_L16"/>
    <property type="match status" value="1"/>
</dbReference>
<accession>A0A6S6T8V1</accession>
<dbReference type="InterPro" id="IPR000114">
    <property type="entry name" value="Ribosomal_uL16_bact-type"/>
</dbReference>
<dbReference type="InterPro" id="IPR020798">
    <property type="entry name" value="Ribosomal_uL16_CS"/>
</dbReference>
<dbReference type="GO" id="GO:0019843">
    <property type="term" value="F:rRNA binding"/>
    <property type="evidence" value="ECO:0007669"/>
    <property type="project" value="UniProtKB-UniRule"/>
</dbReference>
<reference evidence="11" key="1">
    <citation type="submission" date="2020-01" db="EMBL/GenBank/DDBJ databases">
        <authorList>
            <person name="Meier V. D."/>
            <person name="Meier V D."/>
        </authorList>
    </citation>
    <scope>NUCLEOTIDE SEQUENCE</scope>
    <source>
        <strain evidence="11">HLG_WM_MAG_10</strain>
    </source>
</reference>
<keyword evidence="2 7" id="KW-0820">tRNA-binding</keyword>
<dbReference type="NCBIfam" id="TIGR01164">
    <property type="entry name" value="rplP_bact"/>
    <property type="match status" value="1"/>
</dbReference>
<name>A0A6S6T8V1_9BACT</name>
<dbReference type="Gene3D" id="3.90.1170.10">
    <property type="entry name" value="Ribosomal protein L10e/L16"/>
    <property type="match status" value="1"/>
</dbReference>
<dbReference type="FunFam" id="3.90.1170.10:FF:000001">
    <property type="entry name" value="50S ribosomal protein L16"/>
    <property type="match status" value="1"/>
</dbReference>
<dbReference type="SUPFAM" id="SSF54686">
    <property type="entry name" value="Ribosomal protein L16p/L10e"/>
    <property type="match status" value="1"/>
</dbReference>
<dbReference type="PROSITE" id="PS00586">
    <property type="entry name" value="RIBOSOMAL_L16_1"/>
    <property type="match status" value="1"/>
</dbReference>
<evidence type="ECO:0000256" key="7">
    <source>
        <dbReference type="HAMAP-Rule" id="MF_01342"/>
    </source>
</evidence>
<dbReference type="InterPro" id="IPR047873">
    <property type="entry name" value="Ribosomal_uL16"/>
</dbReference>
<feature type="compositionally biased region" description="Basic residues" evidence="10">
    <location>
        <begin position="1"/>
        <end position="14"/>
    </location>
</feature>
<feature type="region of interest" description="Disordered" evidence="10">
    <location>
        <begin position="1"/>
        <end position="22"/>
    </location>
</feature>